<name>A0A3A0VSK7_STAGA</name>
<accession>A0A3A0VSK7</accession>
<sequence>MTQSKYEKVQIQLYDLLDTTKFELSELNQNKALVINGPDSKLIQRGFDIAYYQGQKKAIDAIDTLLNTYNDMETFLPHFETYSTNYSTEYQDILSKFESLNEPTDEFEYFIAQYYQLKGQVHVINTIRTTIHNNMEV</sequence>
<gene>
    <name evidence="1" type="ORF">BUZ14_02235</name>
</gene>
<evidence type="ECO:0000313" key="1">
    <source>
        <dbReference type="EMBL" id="RIP37394.1"/>
    </source>
</evidence>
<organism evidence="1 2">
    <name type="scientific">Staphylococcus gallinarum</name>
    <dbReference type="NCBI Taxonomy" id="1293"/>
    <lineage>
        <taxon>Bacteria</taxon>
        <taxon>Bacillati</taxon>
        <taxon>Bacillota</taxon>
        <taxon>Bacilli</taxon>
        <taxon>Bacillales</taxon>
        <taxon>Staphylococcaceae</taxon>
        <taxon>Staphylococcus</taxon>
    </lineage>
</organism>
<dbReference type="AlphaFoldDB" id="A0A3A0VSK7"/>
<comment type="caution">
    <text evidence="1">The sequence shown here is derived from an EMBL/GenBank/DDBJ whole genome shotgun (WGS) entry which is preliminary data.</text>
</comment>
<dbReference type="RefSeq" id="WP_119484207.1">
    <property type="nucleotide sequence ID" value="NZ_QYJN01000001.1"/>
</dbReference>
<dbReference type="OrthoDB" id="2399823at2"/>
<reference evidence="1 2" key="1">
    <citation type="journal article" date="2016" name="Front. Microbiol.">
        <title>Comprehensive Phylogenetic Analysis of Bovine Non-aureus Staphylococci Species Based on Whole-Genome Sequencing.</title>
        <authorList>
            <person name="Naushad S."/>
            <person name="Barkema H.W."/>
            <person name="Luby C."/>
            <person name="Condas L.A."/>
            <person name="Nobrega D.B."/>
            <person name="Carson D.A."/>
            <person name="De Buck J."/>
        </authorList>
    </citation>
    <scope>NUCLEOTIDE SEQUENCE [LARGE SCALE GENOMIC DNA]</scope>
    <source>
        <strain evidence="1 2">SNUC 4781</strain>
    </source>
</reference>
<dbReference type="EMBL" id="QYJN01000001">
    <property type="protein sequence ID" value="RIP37394.1"/>
    <property type="molecule type" value="Genomic_DNA"/>
</dbReference>
<protein>
    <submittedName>
        <fullName evidence="1">Uncharacterized protein</fullName>
    </submittedName>
</protein>
<dbReference type="Proteomes" id="UP000265541">
    <property type="component" value="Unassembled WGS sequence"/>
</dbReference>
<proteinExistence type="predicted"/>
<evidence type="ECO:0000313" key="2">
    <source>
        <dbReference type="Proteomes" id="UP000265541"/>
    </source>
</evidence>